<comment type="similarity">
    <text evidence="4">Belongs to the bacterial secretin family.</text>
</comment>
<feature type="chain" id="PRO_5023095034" evidence="7">
    <location>
        <begin position="25"/>
        <end position="1219"/>
    </location>
</feature>
<evidence type="ECO:0000313" key="11">
    <source>
        <dbReference type="Proteomes" id="UP000317977"/>
    </source>
</evidence>
<protein>
    <submittedName>
        <fullName evidence="10">Type II secretion system protein D</fullName>
    </submittedName>
</protein>
<dbReference type="RefSeq" id="WP_146532596.1">
    <property type="nucleotide sequence ID" value="NZ_SJPX01000001.1"/>
</dbReference>
<evidence type="ECO:0000259" key="9">
    <source>
        <dbReference type="Pfam" id="PF03958"/>
    </source>
</evidence>
<dbReference type="Pfam" id="PF00263">
    <property type="entry name" value="Secretin"/>
    <property type="match status" value="1"/>
</dbReference>
<dbReference type="InterPro" id="IPR038591">
    <property type="entry name" value="NolW-like_sf"/>
</dbReference>
<proteinExistence type="inferred from homology"/>
<dbReference type="PRINTS" id="PR00811">
    <property type="entry name" value="BCTERIALGSPD"/>
</dbReference>
<dbReference type="GO" id="GO:0009279">
    <property type="term" value="C:cell outer membrane"/>
    <property type="evidence" value="ECO:0007669"/>
    <property type="project" value="UniProtKB-SubCell"/>
</dbReference>
<evidence type="ECO:0000259" key="8">
    <source>
        <dbReference type="Pfam" id="PF00263"/>
    </source>
</evidence>
<organism evidence="10 11">
    <name type="scientific">Rubripirellula reticaptiva</name>
    <dbReference type="NCBI Taxonomy" id="2528013"/>
    <lineage>
        <taxon>Bacteria</taxon>
        <taxon>Pseudomonadati</taxon>
        <taxon>Planctomycetota</taxon>
        <taxon>Planctomycetia</taxon>
        <taxon>Pirellulales</taxon>
        <taxon>Pirellulaceae</taxon>
        <taxon>Rubripirellula</taxon>
    </lineage>
</organism>
<evidence type="ECO:0000256" key="4">
    <source>
        <dbReference type="RuleBase" id="RU004003"/>
    </source>
</evidence>
<feature type="compositionally biased region" description="Polar residues" evidence="6">
    <location>
        <begin position="1188"/>
        <end position="1198"/>
    </location>
</feature>
<feature type="domain" description="NolW-like" evidence="9">
    <location>
        <begin position="571"/>
        <end position="658"/>
    </location>
</feature>
<dbReference type="Gene3D" id="3.30.1370.120">
    <property type="match status" value="5"/>
</dbReference>
<reference evidence="10 11" key="1">
    <citation type="submission" date="2019-02" db="EMBL/GenBank/DDBJ databases">
        <title>Deep-cultivation of Planctomycetes and their phenomic and genomic characterization uncovers novel biology.</title>
        <authorList>
            <person name="Wiegand S."/>
            <person name="Jogler M."/>
            <person name="Boedeker C."/>
            <person name="Pinto D."/>
            <person name="Vollmers J."/>
            <person name="Rivas-Marin E."/>
            <person name="Kohn T."/>
            <person name="Peeters S.H."/>
            <person name="Heuer A."/>
            <person name="Rast P."/>
            <person name="Oberbeckmann S."/>
            <person name="Bunk B."/>
            <person name="Jeske O."/>
            <person name="Meyerdierks A."/>
            <person name="Storesund J.E."/>
            <person name="Kallscheuer N."/>
            <person name="Luecker S."/>
            <person name="Lage O.M."/>
            <person name="Pohl T."/>
            <person name="Merkel B.J."/>
            <person name="Hornburger P."/>
            <person name="Mueller R.-W."/>
            <person name="Bruemmer F."/>
            <person name="Labrenz M."/>
            <person name="Spormann A.M."/>
            <person name="Op Den Camp H."/>
            <person name="Overmann J."/>
            <person name="Amann R."/>
            <person name="Jetten M.S.M."/>
            <person name="Mascher T."/>
            <person name="Medema M.H."/>
            <person name="Devos D.P."/>
            <person name="Kaster A.-K."/>
            <person name="Ovreas L."/>
            <person name="Rohde M."/>
            <person name="Galperin M.Y."/>
            <person name="Jogler C."/>
        </authorList>
    </citation>
    <scope>NUCLEOTIDE SEQUENCE [LARGE SCALE GENOMIC DNA]</scope>
    <source>
        <strain evidence="10 11">Poly59</strain>
    </source>
</reference>
<gene>
    <name evidence="10" type="primary">pulD</name>
    <name evidence="10" type="ORF">Poly59_06620</name>
</gene>
<feature type="compositionally biased region" description="Low complexity" evidence="6">
    <location>
        <begin position="1144"/>
        <end position="1160"/>
    </location>
</feature>
<dbReference type="OrthoDB" id="9779724at2"/>
<evidence type="ECO:0000256" key="6">
    <source>
        <dbReference type="SAM" id="MobiDB-lite"/>
    </source>
</evidence>
<evidence type="ECO:0000256" key="1">
    <source>
        <dbReference type="ARBA" id="ARBA00004370"/>
    </source>
</evidence>
<dbReference type="EMBL" id="SJPX01000001">
    <property type="protein sequence ID" value="TWU57753.1"/>
    <property type="molecule type" value="Genomic_DNA"/>
</dbReference>
<evidence type="ECO:0000256" key="2">
    <source>
        <dbReference type="ARBA" id="ARBA00022729"/>
    </source>
</evidence>
<dbReference type="GO" id="GO:0015627">
    <property type="term" value="C:type II protein secretion system complex"/>
    <property type="evidence" value="ECO:0007669"/>
    <property type="project" value="TreeGrafter"/>
</dbReference>
<dbReference type="InterPro" id="IPR005644">
    <property type="entry name" value="NolW-like"/>
</dbReference>
<dbReference type="InterPro" id="IPR050810">
    <property type="entry name" value="Bact_Secretion_Sys_Channel"/>
</dbReference>
<evidence type="ECO:0000256" key="3">
    <source>
        <dbReference type="ARBA" id="ARBA00023136"/>
    </source>
</evidence>
<feature type="domain" description="NolW-like" evidence="9">
    <location>
        <begin position="665"/>
        <end position="748"/>
    </location>
</feature>
<evidence type="ECO:0000313" key="10">
    <source>
        <dbReference type="EMBL" id="TWU57753.1"/>
    </source>
</evidence>
<feature type="domain" description="NolW-like" evidence="9">
    <location>
        <begin position="471"/>
        <end position="565"/>
    </location>
</feature>
<dbReference type="Pfam" id="PF03958">
    <property type="entry name" value="Secretin_N"/>
    <property type="match status" value="4"/>
</dbReference>
<comment type="subcellular location">
    <subcellularLocation>
        <location evidence="5">Cell outer membrane</location>
    </subcellularLocation>
    <subcellularLocation>
        <location evidence="1">Membrane</location>
    </subcellularLocation>
</comment>
<keyword evidence="3" id="KW-0472">Membrane</keyword>
<sequence length="1219" mass="129961" precursor="true">MRRFIAFYFSVAVIAVCFVPAVSAQQAGSPQLRKLAVPAEHAKSIATKLSLQFREIPGVRIAPDEKNKQLVVMAPEGMQQNIAREVQSMLASHVQASTSLEGRSPLSVALKQITWREFEDDLQNLSDTPLSVTTSRNGERAAFQLVAVPIGGTTVEVDRRNNSVTVIAPTPSIPGWEKMITTLDQGRSGTDDTTSVLRLKNAEPAPVQRAIRLLKDLESRPGQTMAAAQVGNLSPFRNAVFQQPAGGQIGDGQGAATADVPADMPSDEGGAGVIGDTQIQFVPELGTIIIRGAKRDVQRVMDVIKQIEDQSEVTKPDIEVAQLLHADSNAVAALLQQLYTDVLSARQGEVSITSLDSPNALLLIGRTEAIKSLKELIAKIDTPVAESSRLRVFRLQHASAVDAEQSIQAFFADRPGAGDDLRPALGPRVRVLADYRTNSLIVSAAPRDLEEVTRLVNDLDVHQITAQSQIKIFPLSNAVAEDLAPVLQSAINGEGEGGTDDNITRPSTTLSIVSIDSENNQLLDSGILAGTVITADTGANSIVVRAPAASMSLIGELIRQLDRAPGVESLVKVFTIENGDAVKLTTALQDLFGDDAATSGTSVGAGNLGGLPPTSAGGDNSLVPLRFSTDQRTNAIIASGSSNDLDVVESILLRLDSEGFAERITEVIWLRHQAAADVATALTSYVQQRTQSVNSIQQFQQGLGPYDLPDRDLIVVAEPVTNSVLLSVSPRLYEDVRRMIDRLDRRPPMVLIKVLIAEVSLDDAFEIGGEVGLQDSLVYDRGVASDALGIASVPGFNFNASGQPNLNQVNKGTVASRGVSSFGVGTSNSALGYGGFVLSAASDSVSLLLRTLQDADRLQIISRPQIMTVDNTEGYVQVGRQIARIRDVTQNVSGSLVSTEDIEVGLILRIRPRVGSDGLIVMEVDATRSARDGVNGTPIPAGDGSVVIIDDIIRTTAQSVVAAYSGQTVVFGGLIQKSRSQFSRRVPYLADIPLLGYFFKYEQEIESRKETLVVMTPMLVTGEEDLEYVKQTETSRMSWCLADVVEAHGDVGLSGGYGLWGPATGAVIYPDLQPTIDQVIIQDSYPVDGSSPYYDSTTIDANSVMELQGQGMPNQGFSSPVNEAPRMQTPIYTEPYVQPGGNFPTPAAPVAPAMPSLPAPQDGSVPQASSQFLPGGANQVSWIDEVTRAQNTKSQDSGAANRPRPNRIGFGQSGMLGSD</sequence>
<evidence type="ECO:0000256" key="5">
    <source>
        <dbReference type="RuleBase" id="RU004004"/>
    </source>
</evidence>
<dbReference type="PANTHER" id="PTHR30332:SF24">
    <property type="entry name" value="SECRETIN GSPD-RELATED"/>
    <property type="match status" value="1"/>
</dbReference>
<accession>A0A5C6F7R2</accession>
<keyword evidence="2 7" id="KW-0732">Signal</keyword>
<feature type="domain" description="NolW-like" evidence="9">
    <location>
        <begin position="391"/>
        <end position="461"/>
    </location>
</feature>
<feature type="domain" description="Type II/III secretion system secretin-like" evidence="8">
    <location>
        <begin position="852"/>
        <end position="1020"/>
    </location>
</feature>
<feature type="region of interest" description="Disordered" evidence="6">
    <location>
        <begin position="1138"/>
        <end position="1171"/>
    </location>
</feature>
<feature type="signal peptide" evidence="7">
    <location>
        <begin position="1"/>
        <end position="24"/>
    </location>
</feature>
<keyword evidence="11" id="KW-1185">Reference proteome</keyword>
<dbReference type="InterPro" id="IPR004846">
    <property type="entry name" value="T2SS/T3SS_dom"/>
</dbReference>
<feature type="region of interest" description="Disordered" evidence="6">
    <location>
        <begin position="1183"/>
        <end position="1219"/>
    </location>
</feature>
<evidence type="ECO:0000256" key="7">
    <source>
        <dbReference type="SAM" id="SignalP"/>
    </source>
</evidence>
<comment type="caution">
    <text evidence="10">The sequence shown here is derived from an EMBL/GenBank/DDBJ whole genome shotgun (WGS) entry which is preliminary data.</text>
</comment>
<dbReference type="InterPro" id="IPR001775">
    <property type="entry name" value="GspD/PilQ"/>
</dbReference>
<dbReference type="GO" id="GO:0009306">
    <property type="term" value="P:protein secretion"/>
    <property type="evidence" value="ECO:0007669"/>
    <property type="project" value="InterPro"/>
</dbReference>
<keyword evidence="5" id="KW-0813">Transport</keyword>
<dbReference type="PANTHER" id="PTHR30332">
    <property type="entry name" value="PROBABLE GENERAL SECRETION PATHWAY PROTEIN D"/>
    <property type="match status" value="1"/>
</dbReference>
<dbReference type="Proteomes" id="UP000317977">
    <property type="component" value="Unassembled WGS sequence"/>
</dbReference>
<name>A0A5C6F7R2_9BACT</name>
<dbReference type="AlphaFoldDB" id="A0A5C6F7R2"/>